<proteinExistence type="predicted"/>
<feature type="compositionally biased region" description="Polar residues" evidence="1">
    <location>
        <begin position="179"/>
        <end position="193"/>
    </location>
</feature>
<accession>A0ABR2YLT1</accession>
<reference evidence="2 3" key="1">
    <citation type="journal article" date="2024" name="Nat. Commun.">
        <title>Phylogenomics reveals the evolutionary origins of lichenization in chlorophyte algae.</title>
        <authorList>
            <person name="Puginier C."/>
            <person name="Libourel C."/>
            <person name="Otte J."/>
            <person name="Skaloud P."/>
            <person name="Haon M."/>
            <person name="Grisel S."/>
            <person name="Petersen M."/>
            <person name="Berrin J.G."/>
            <person name="Delaux P.M."/>
            <person name="Dal Grande F."/>
            <person name="Keller J."/>
        </authorList>
    </citation>
    <scope>NUCLEOTIDE SEQUENCE [LARGE SCALE GENOMIC DNA]</scope>
    <source>
        <strain evidence="2 3">SAG 216-7</strain>
    </source>
</reference>
<keyword evidence="3" id="KW-1185">Reference proteome</keyword>
<feature type="compositionally biased region" description="Basic and acidic residues" evidence="1">
    <location>
        <begin position="194"/>
        <end position="210"/>
    </location>
</feature>
<protein>
    <recommendedName>
        <fullName evidence="4">SMP domain-containing protein</fullName>
    </recommendedName>
</protein>
<evidence type="ECO:0000313" key="3">
    <source>
        <dbReference type="Proteomes" id="UP001491310"/>
    </source>
</evidence>
<dbReference type="EMBL" id="JALJOT010000008">
    <property type="protein sequence ID" value="KAK9907974.1"/>
    <property type="molecule type" value="Genomic_DNA"/>
</dbReference>
<comment type="caution">
    <text evidence="2">The sequence shown here is derived from an EMBL/GenBank/DDBJ whole genome shotgun (WGS) entry which is preliminary data.</text>
</comment>
<gene>
    <name evidence="2" type="ORF">WJX75_000894</name>
</gene>
<name>A0ABR2YLT1_9CHLO</name>
<evidence type="ECO:0008006" key="4">
    <source>
        <dbReference type="Google" id="ProtNLM"/>
    </source>
</evidence>
<feature type="compositionally biased region" description="Acidic residues" evidence="1">
    <location>
        <begin position="89"/>
        <end position="102"/>
    </location>
</feature>
<sequence length="304" mass="31715">MGEARPSAAHDPVGAEIEDVQDQVDRFQRHIEEVIENRDEEDVERIKAVVQQAVEKTLLGKKFDGTISGAVEASIKEANKKINAILAQEELDEENEEPDEPAGIEQKSSSIAGAAAEGFKFIGSFFAQAAMGGAELPDLMKEEEQAYNSQAIVLPLRRLAASASSEAEHDALVGGPGVQASTTTATEVQSSQQHAKEGREAQQDALKKLTGDTLYPSPGKEEPVSTAQGSDDAPGSDKKGSTAPGADRGAPSQAEQLGHLSTPHAPGGLQEEDWSAPGSTGTAKMVSGAQAPDVKGSVGHSDGL</sequence>
<dbReference type="Proteomes" id="UP001491310">
    <property type="component" value="Unassembled WGS sequence"/>
</dbReference>
<feature type="region of interest" description="Disordered" evidence="1">
    <location>
        <begin position="88"/>
        <end position="109"/>
    </location>
</feature>
<evidence type="ECO:0000313" key="2">
    <source>
        <dbReference type="EMBL" id="KAK9907974.1"/>
    </source>
</evidence>
<organism evidence="2 3">
    <name type="scientific">Coccomyxa subellipsoidea</name>
    <dbReference type="NCBI Taxonomy" id="248742"/>
    <lineage>
        <taxon>Eukaryota</taxon>
        <taxon>Viridiplantae</taxon>
        <taxon>Chlorophyta</taxon>
        <taxon>core chlorophytes</taxon>
        <taxon>Trebouxiophyceae</taxon>
        <taxon>Trebouxiophyceae incertae sedis</taxon>
        <taxon>Coccomyxaceae</taxon>
        <taxon>Coccomyxa</taxon>
    </lineage>
</organism>
<feature type="region of interest" description="Disordered" evidence="1">
    <location>
        <begin position="163"/>
        <end position="304"/>
    </location>
</feature>
<evidence type="ECO:0000256" key="1">
    <source>
        <dbReference type="SAM" id="MobiDB-lite"/>
    </source>
</evidence>